<dbReference type="Gene3D" id="3.90.1150.200">
    <property type="match status" value="1"/>
</dbReference>
<dbReference type="InterPro" id="IPR014922">
    <property type="entry name" value="YdhG-like"/>
</dbReference>
<dbReference type="SUPFAM" id="SSF159888">
    <property type="entry name" value="YdhG-like"/>
    <property type="match status" value="1"/>
</dbReference>
<gene>
    <name evidence="2" type="ORF">ESB00_09370</name>
</gene>
<evidence type="ECO:0000259" key="1">
    <source>
        <dbReference type="Pfam" id="PF08818"/>
    </source>
</evidence>
<dbReference type="OrthoDB" id="194973at2"/>
<reference evidence="2 3" key="1">
    <citation type="submission" date="2019-01" db="EMBL/GenBank/DDBJ databases">
        <title>Lacunisphaera sp. strain TWA-58.</title>
        <authorList>
            <person name="Chen W.-M."/>
        </authorList>
    </citation>
    <scope>NUCLEOTIDE SEQUENCE [LARGE SCALE GENOMIC DNA]</scope>
    <source>
        <strain evidence="2 3">TWA-58</strain>
    </source>
</reference>
<keyword evidence="3" id="KW-1185">Reference proteome</keyword>
<organism evidence="2 3">
    <name type="scientific">Oleiharenicola lentus</name>
    <dbReference type="NCBI Taxonomy" id="2508720"/>
    <lineage>
        <taxon>Bacteria</taxon>
        <taxon>Pseudomonadati</taxon>
        <taxon>Verrucomicrobiota</taxon>
        <taxon>Opitutia</taxon>
        <taxon>Opitutales</taxon>
        <taxon>Opitutaceae</taxon>
        <taxon>Oleiharenicola</taxon>
    </lineage>
</organism>
<dbReference type="Pfam" id="PF08818">
    <property type="entry name" value="DUF1801"/>
    <property type="match status" value="1"/>
</dbReference>
<dbReference type="EMBL" id="SDHX01000001">
    <property type="protein sequence ID" value="RXK56068.1"/>
    <property type="molecule type" value="Genomic_DNA"/>
</dbReference>
<protein>
    <submittedName>
        <fullName evidence="2">DUF1801 domain-containing protein</fullName>
    </submittedName>
</protein>
<dbReference type="AlphaFoldDB" id="A0A4Q1CAU2"/>
<dbReference type="Proteomes" id="UP000290218">
    <property type="component" value="Unassembled WGS sequence"/>
</dbReference>
<accession>A0A4Q1CAU2</accession>
<sequence>MAPPKASARPKTVIEYLAAADNRARPRLRELRKIVRTAAPGAVESLKWGMPAHSYKRILVMYAAFKNHVSLFPGTPSIRAFKQELAKHDGSGSTVRFPLDQPVPATLIRRLVKHRVTESVEKDGKWRTEP</sequence>
<evidence type="ECO:0000313" key="3">
    <source>
        <dbReference type="Proteomes" id="UP000290218"/>
    </source>
</evidence>
<dbReference type="RefSeq" id="WP_129047433.1">
    <property type="nucleotide sequence ID" value="NZ_SDHX01000001.1"/>
</dbReference>
<name>A0A4Q1CAU2_9BACT</name>
<comment type="caution">
    <text evidence="2">The sequence shown here is derived from an EMBL/GenBank/DDBJ whole genome shotgun (WGS) entry which is preliminary data.</text>
</comment>
<feature type="domain" description="YdhG-like" evidence="1">
    <location>
        <begin position="25"/>
        <end position="116"/>
    </location>
</feature>
<proteinExistence type="predicted"/>
<evidence type="ECO:0000313" key="2">
    <source>
        <dbReference type="EMBL" id="RXK56068.1"/>
    </source>
</evidence>